<evidence type="ECO:0000256" key="7">
    <source>
        <dbReference type="ARBA" id="ARBA00023136"/>
    </source>
</evidence>
<evidence type="ECO:0000313" key="11">
    <source>
        <dbReference type="EMBL" id="GAA2727186.1"/>
    </source>
</evidence>
<evidence type="ECO:0000256" key="4">
    <source>
        <dbReference type="ARBA" id="ARBA00022692"/>
    </source>
</evidence>
<protein>
    <submittedName>
        <fullName evidence="11">Magnesium transporter</fullName>
    </submittedName>
</protein>
<evidence type="ECO:0000256" key="1">
    <source>
        <dbReference type="ARBA" id="ARBA00004141"/>
    </source>
</evidence>
<dbReference type="EMBL" id="BAAATZ010000012">
    <property type="protein sequence ID" value="GAA2727186.1"/>
    <property type="molecule type" value="Genomic_DNA"/>
</dbReference>
<keyword evidence="12" id="KW-1185">Reference proteome</keyword>
<dbReference type="SUPFAM" id="SSF54631">
    <property type="entry name" value="CBS-domain pair"/>
    <property type="match status" value="1"/>
</dbReference>
<dbReference type="Gene3D" id="1.10.357.20">
    <property type="entry name" value="SLC41 divalent cation transporters, integral membrane domain"/>
    <property type="match status" value="1"/>
</dbReference>
<accession>A0ABN3U990</accession>
<keyword evidence="5" id="KW-0460">Magnesium</keyword>
<dbReference type="RefSeq" id="WP_344451235.1">
    <property type="nucleotide sequence ID" value="NZ_BAAATZ010000012.1"/>
</dbReference>
<dbReference type="Proteomes" id="UP001501842">
    <property type="component" value="Unassembled WGS sequence"/>
</dbReference>
<keyword evidence="4 9" id="KW-0812">Transmembrane</keyword>
<evidence type="ECO:0000256" key="9">
    <source>
        <dbReference type="SAM" id="Phobius"/>
    </source>
</evidence>
<dbReference type="PANTHER" id="PTHR41394:SF5">
    <property type="entry name" value="SLC41A_MGTE INTEGRAL MEMBRANE DOMAIN-CONTAINING PROTEIN"/>
    <property type="match status" value="1"/>
</dbReference>
<proteinExistence type="inferred from homology"/>
<evidence type="ECO:0000256" key="5">
    <source>
        <dbReference type="ARBA" id="ARBA00022842"/>
    </source>
</evidence>
<dbReference type="PROSITE" id="PS51371">
    <property type="entry name" value="CBS"/>
    <property type="match status" value="1"/>
</dbReference>
<dbReference type="Pfam" id="PF01769">
    <property type="entry name" value="MgtE"/>
    <property type="match status" value="1"/>
</dbReference>
<organism evidence="11 12">
    <name type="scientific">Actinocorallia aurantiaca</name>
    <dbReference type="NCBI Taxonomy" id="46204"/>
    <lineage>
        <taxon>Bacteria</taxon>
        <taxon>Bacillati</taxon>
        <taxon>Actinomycetota</taxon>
        <taxon>Actinomycetes</taxon>
        <taxon>Streptosporangiales</taxon>
        <taxon>Thermomonosporaceae</taxon>
        <taxon>Actinocorallia</taxon>
    </lineage>
</organism>
<feature type="transmembrane region" description="Helical" evidence="9">
    <location>
        <begin position="222"/>
        <end position="248"/>
    </location>
</feature>
<comment type="caution">
    <text evidence="11">The sequence shown here is derived from an EMBL/GenBank/DDBJ whole genome shotgun (WGS) entry which is preliminary data.</text>
</comment>
<evidence type="ECO:0000256" key="8">
    <source>
        <dbReference type="PROSITE-ProRule" id="PRU00703"/>
    </source>
</evidence>
<keyword evidence="7 9" id="KW-0472">Membrane</keyword>
<comment type="subcellular location">
    <subcellularLocation>
        <location evidence="1">Membrane</location>
        <topology evidence="1">Multi-pass membrane protein</topology>
    </subcellularLocation>
</comment>
<evidence type="ECO:0000256" key="6">
    <source>
        <dbReference type="ARBA" id="ARBA00022989"/>
    </source>
</evidence>
<feature type="domain" description="CBS" evidence="10">
    <location>
        <begin position="70"/>
        <end position="125"/>
    </location>
</feature>
<feature type="transmembrane region" description="Helical" evidence="9">
    <location>
        <begin position="182"/>
        <end position="201"/>
    </location>
</feature>
<dbReference type="InterPro" id="IPR006667">
    <property type="entry name" value="SLC41_membr_dom"/>
</dbReference>
<sequence length="315" mass="33306">MAGSTARLASTRVPVAAPGESVGRLLEDLRGRDYDSVAVTAVCEGERLVGLVTMERLLKAGPGTAVSEVMDPDPPVVRPDTSQERAAWKAVHQGAVLAVVDERGRFAGLLQPQRLLEVLLEEHTEDMARLGGFTATENSARTASTENVSRRLWHRLPWLLVGLIGALGSALVVGSFESQLERTVLIAFFVPGVVYIADAVGTQTEALVIRGLSVGVPVARMAVRELITGVLLGALLSTLAWPLIMLVWRDAAVALAVSVSLFAASSIATLVAMALPWAINRLGRDPAFGSGPLATVVQDLLSVVIYFATATVIVT</sequence>
<dbReference type="PANTHER" id="PTHR41394">
    <property type="entry name" value="MAGNESIUM TRANSPORTER MGTE"/>
    <property type="match status" value="1"/>
</dbReference>
<evidence type="ECO:0000256" key="3">
    <source>
        <dbReference type="ARBA" id="ARBA00022448"/>
    </source>
</evidence>
<dbReference type="Pfam" id="PF00571">
    <property type="entry name" value="CBS"/>
    <property type="match status" value="2"/>
</dbReference>
<keyword evidence="8" id="KW-0129">CBS domain</keyword>
<comment type="similarity">
    <text evidence="2">Belongs to the SLC41A transporter family.</text>
</comment>
<name>A0ABN3U990_9ACTN</name>
<evidence type="ECO:0000313" key="12">
    <source>
        <dbReference type="Proteomes" id="UP001501842"/>
    </source>
</evidence>
<feature type="transmembrane region" description="Helical" evidence="9">
    <location>
        <begin position="291"/>
        <end position="314"/>
    </location>
</feature>
<evidence type="ECO:0000256" key="2">
    <source>
        <dbReference type="ARBA" id="ARBA00009749"/>
    </source>
</evidence>
<keyword evidence="6 9" id="KW-1133">Transmembrane helix</keyword>
<keyword evidence="3" id="KW-0813">Transport</keyword>
<dbReference type="InterPro" id="IPR000644">
    <property type="entry name" value="CBS_dom"/>
</dbReference>
<dbReference type="Gene3D" id="3.10.580.10">
    <property type="entry name" value="CBS-domain"/>
    <property type="match status" value="1"/>
</dbReference>
<feature type="transmembrane region" description="Helical" evidence="9">
    <location>
        <begin position="254"/>
        <end position="279"/>
    </location>
</feature>
<dbReference type="InterPro" id="IPR046342">
    <property type="entry name" value="CBS_dom_sf"/>
</dbReference>
<gene>
    <name evidence="11" type="ORF">GCM10010439_32550</name>
</gene>
<reference evidence="11 12" key="1">
    <citation type="journal article" date="2019" name="Int. J. Syst. Evol. Microbiol.">
        <title>The Global Catalogue of Microorganisms (GCM) 10K type strain sequencing project: providing services to taxonomists for standard genome sequencing and annotation.</title>
        <authorList>
            <consortium name="The Broad Institute Genomics Platform"/>
            <consortium name="The Broad Institute Genome Sequencing Center for Infectious Disease"/>
            <person name="Wu L."/>
            <person name="Ma J."/>
        </authorList>
    </citation>
    <scope>NUCLEOTIDE SEQUENCE [LARGE SCALE GENOMIC DNA]</scope>
    <source>
        <strain evidence="11 12">JCM 8201</strain>
    </source>
</reference>
<feature type="transmembrane region" description="Helical" evidence="9">
    <location>
        <begin position="156"/>
        <end position="176"/>
    </location>
</feature>
<dbReference type="InterPro" id="IPR036739">
    <property type="entry name" value="SLC41_membr_dom_sf"/>
</dbReference>
<evidence type="ECO:0000259" key="10">
    <source>
        <dbReference type="PROSITE" id="PS51371"/>
    </source>
</evidence>
<dbReference type="SUPFAM" id="SSF161093">
    <property type="entry name" value="MgtE membrane domain-like"/>
    <property type="match status" value="1"/>
</dbReference>